<comment type="caution">
    <text evidence="2">The sequence shown here is derived from an EMBL/GenBank/DDBJ whole genome shotgun (WGS) entry which is preliminary data.</text>
</comment>
<accession>A0ABT8RFT5</accession>
<evidence type="ECO:0000256" key="1">
    <source>
        <dbReference type="SAM" id="SignalP"/>
    </source>
</evidence>
<organism evidence="2 3">
    <name type="scientific">Rhodocytophaga aerolata</name>
    <dbReference type="NCBI Taxonomy" id="455078"/>
    <lineage>
        <taxon>Bacteria</taxon>
        <taxon>Pseudomonadati</taxon>
        <taxon>Bacteroidota</taxon>
        <taxon>Cytophagia</taxon>
        <taxon>Cytophagales</taxon>
        <taxon>Rhodocytophagaceae</taxon>
        <taxon>Rhodocytophaga</taxon>
    </lineage>
</organism>
<gene>
    <name evidence="2" type="ORF">Q0590_32020</name>
</gene>
<proteinExistence type="predicted"/>
<keyword evidence="1" id="KW-0732">Signal</keyword>
<name>A0ABT8RFT5_9BACT</name>
<sequence>MKKLFVSLMTAFLMGTASLSFATSTPVTHPIDASVVVRTESMKLDVVTQVTEEASLVIRLRDADGHILHTKHINKGEGAIRYRFDLSKLQDGDYQVEISNGTTKQVKTFTIQTTPPSFTSTRSISLS</sequence>
<protein>
    <recommendedName>
        <fullName evidence="4">T9SS type A sorting domain-containing protein</fullName>
    </recommendedName>
</protein>
<reference evidence="2" key="1">
    <citation type="submission" date="2023-07" db="EMBL/GenBank/DDBJ databases">
        <title>The genome sequence of Rhodocytophaga aerolata KACC 12507.</title>
        <authorList>
            <person name="Zhang X."/>
        </authorList>
    </citation>
    <scope>NUCLEOTIDE SEQUENCE</scope>
    <source>
        <strain evidence="2">KACC 12507</strain>
    </source>
</reference>
<feature type="signal peptide" evidence="1">
    <location>
        <begin position="1"/>
        <end position="22"/>
    </location>
</feature>
<evidence type="ECO:0000313" key="2">
    <source>
        <dbReference type="EMBL" id="MDO1450945.1"/>
    </source>
</evidence>
<dbReference type="Proteomes" id="UP001168528">
    <property type="component" value="Unassembled WGS sequence"/>
</dbReference>
<evidence type="ECO:0008006" key="4">
    <source>
        <dbReference type="Google" id="ProtNLM"/>
    </source>
</evidence>
<keyword evidence="3" id="KW-1185">Reference proteome</keyword>
<feature type="chain" id="PRO_5046273058" description="T9SS type A sorting domain-containing protein" evidence="1">
    <location>
        <begin position="23"/>
        <end position="127"/>
    </location>
</feature>
<evidence type="ECO:0000313" key="3">
    <source>
        <dbReference type="Proteomes" id="UP001168528"/>
    </source>
</evidence>
<dbReference type="EMBL" id="JAUKPO010000039">
    <property type="protein sequence ID" value="MDO1450945.1"/>
    <property type="molecule type" value="Genomic_DNA"/>
</dbReference>
<dbReference type="RefSeq" id="WP_302041745.1">
    <property type="nucleotide sequence ID" value="NZ_JAUKPO010000039.1"/>
</dbReference>